<proteinExistence type="predicted"/>
<organism evidence="1">
    <name type="scientific">uncultured Caudovirales phage</name>
    <dbReference type="NCBI Taxonomy" id="2100421"/>
    <lineage>
        <taxon>Viruses</taxon>
        <taxon>Duplodnaviria</taxon>
        <taxon>Heunggongvirae</taxon>
        <taxon>Uroviricota</taxon>
        <taxon>Caudoviricetes</taxon>
        <taxon>Peduoviridae</taxon>
        <taxon>Maltschvirus</taxon>
        <taxon>Maltschvirus maltsch</taxon>
    </lineage>
</organism>
<accession>A0A6J7WT03</accession>
<gene>
    <name evidence="1" type="ORF">UFOVP240_79</name>
</gene>
<name>A0A6J7WT03_9CAUD</name>
<reference evidence="1" key="1">
    <citation type="submission" date="2020-05" db="EMBL/GenBank/DDBJ databases">
        <authorList>
            <person name="Chiriac C."/>
            <person name="Salcher M."/>
            <person name="Ghai R."/>
            <person name="Kavagutti S V."/>
        </authorList>
    </citation>
    <scope>NUCLEOTIDE SEQUENCE</scope>
</reference>
<dbReference type="Gene3D" id="3.30.70.1270">
    <property type="entry name" value="Api92-like domains"/>
    <property type="match status" value="1"/>
</dbReference>
<sequence length="162" mass="19333">MPNWCSNSTKFFHELKEKVDALEAELQKGDDAKLFNHFVPSDLKEEDDWYAWNVNNWGTKWEATVYDWERVDEHTIFISFDTAWSPPIALYETIADEEWIVTAQYHEPGMAFIGKFEDGIDEFYEYDLSDLDSIEMLPEDVIEYGNLREEYEMWKENSEEDE</sequence>
<dbReference type="EMBL" id="LR798293">
    <property type="protein sequence ID" value="CAB5221091.1"/>
    <property type="molecule type" value="Genomic_DNA"/>
</dbReference>
<protein>
    <submittedName>
        <fullName evidence="1">Uncharacterized protein</fullName>
    </submittedName>
</protein>
<evidence type="ECO:0000313" key="1">
    <source>
        <dbReference type="EMBL" id="CAB5221091.1"/>
    </source>
</evidence>